<proteinExistence type="predicted"/>
<reference evidence="1 2" key="1">
    <citation type="submission" date="2021-03" db="EMBL/GenBank/DDBJ databases">
        <title>Genomic Encyclopedia of Type Strains, Phase IV (KMG-IV): sequencing the most valuable type-strain genomes for metagenomic binning, comparative biology and taxonomic classification.</title>
        <authorList>
            <person name="Goeker M."/>
        </authorList>
    </citation>
    <scope>NUCLEOTIDE SEQUENCE [LARGE SCALE GENOMIC DNA]</scope>
    <source>
        <strain evidence="1 2">DSM 25609</strain>
    </source>
</reference>
<dbReference type="RefSeq" id="WP_209463995.1">
    <property type="nucleotide sequence ID" value="NZ_CP110224.1"/>
</dbReference>
<evidence type="ECO:0000313" key="2">
    <source>
        <dbReference type="Proteomes" id="UP001519345"/>
    </source>
</evidence>
<sequence>MFKNWALNEQSYSGIWLFAEQTILNRRRLLLEGEGNIYGEKYTIVTLKERPDLEGDLNNLHSIGWTKYMREDPIAVKYWDKLLSWFPEFQYILLDEKLNPVACGNSVPFDWDGNEGSLPTGWDGVFEKGIVDYENNIQPNSLSALAIIIHPAFRGKGLSKRMVKEMKGLAIKSNFNNMVAPVRPSLKSKYPLIPMEEYIGWMRDDGTHFDPWIRTHFKIGASIIKVAETSMVIPATVKDWEKWINMKLPSSGSYIINEGLVPLELDKDANKGVYIEPNVWMKHPLV</sequence>
<keyword evidence="2" id="KW-1185">Reference proteome</keyword>
<comment type="caution">
    <text evidence="1">The sequence shown here is derived from an EMBL/GenBank/DDBJ whole genome shotgun (WGS) entry which is preliminary data.</text>
</comment>
<organism evidence="1 2">
    <name type="scientific">Virgibacillus natechei</name>
    <dbReference type="NCBI Taxonomy" id="1216297"/>
    <lineage>
        <taxon>Bacteria</taxon>
        <taxon>Bacillati</taxon>
        <taxon>Bacillota</taxon>
        <taxon>Bacilli</taxon>
        <taxon>Bacillales</taxon>
        <taxon>Bacillaceae</taxon>
        <taxon>Virgibacillus</taxon>
    </lineage>
</organism>
<name>A0ABS4IJ06_9BACI</name>
<protein>
    <submittedName>
        <fullName evidence="1">GNAT superfamily N-acetyltransferase</fullName>
    </submittedName>
</protein>
<dbReference type="InterPro" id="IPR016181">
    <property type="entry name" value="Acyl_CoA_acyltransferase"/>
</dbReference>
<gene>
    <name evidence="1" type="ORF">J2Z83_003042</name>
</gene>
<dbReference type="Proteomes" id="UP001519345">
    <property type="component" value="Unassembled WGS sequence"/>
</dbReference>
<dbReference type="EMBL" id="JAGGKX010000018">
    <property type="protein sequence ID" value="MBP1970906.1"/>
    <property type="molecule type" value="Genomic_DNA"/>
</dbReference>
<evidence type="ECO:0000313" key="1">
    <source>
        <dbReference type="EMBL" id="MBP1970906.1"/>
    </source>
</evidence>
<dbReference type="SUPFAM" id="SSF55729">
    <property type="entry name" value="Acyl-CoA N-acyltransferases (Nat)"/>
    <property type="match status" value="1"/>
</dbReference>
<accession>A0ABS4IJ06</accession>
<dbReference type="Gene3D" id="3.40.630.30">
    <property type="match status" value="1"/>
</dbReference>